<evidence type="ECO:0000256" key="7">
    <source>
        <dbReference type="SAM" id="Phobius"/>
    </source>
</evidence>
<feature type="region of interest" description="Disordered" evidence="6">
    <location>
        <begin position="3833"/>
        <end position="3856"/>
    </location>
</feature>
<evidence type="ECO:0000256" key="4">
    <source>
        <dbReference type="ARBA" id="ARBA00023088"/>
    </source>
</evidence>
<dbReference type="RefSeq" id="WP_023391494.1">
    <property type="nucleotide sequence ID" value="NZ_KI535340.1"/>
</dbReference>
<dbReference type="Proteomes" id="UP000019050">
    <property type="component" value="Unassembled WGS sequence"/>
</dbReference>
<organism evidence="9 10">
    <name type="scientific">Abiotrophia defectiva ATCC 49176</name>
    <dbReference type="NCBI Taxonomy" id="592010"/>
    <lineage>
        <taxon>Bacteria</taxon>
        <taxon>Bacillati</taxon>
        <taxon>Bacillota</taxon>
        <taxon>Bacilli</taxon>
        <taxon>Lactobacillales</taxon>
        <taxon>Aerococcaceae</taxon>
        <taxon>Abiotrophia</taxon>
    </lineage>
</organism>
<sequence>MKHKENLRKGFSILFVLMMVLSVFQGLIQPGHVVHAQNNNNVREIQSGDSQTTIRQDGCDLFINKTQDTEWSVPRKPIDLVILQDTSGSFKNTIGGVQNALRELTTPVPSTQYDPDHPRLVFTDNPKTTDRVMVATFQGLDGKVTYDRWDTSSVYDSWRRAYPGYNPDSNFTDNPVYEKYDGTSYRINNTSLSNNPSEIQDFINNMVTEGGTPTVPALEDIMTRYSSQVQASQGGMENGRKTVFLLITDGVANGKRLANGKVAIEYSGARMYQLMRDWNLTEDWLYMEASQNILARAEELKRAGEQLKAAVGPEGSVVIGFWEDVKGFTGNGQYGRTYKEGFGHTNVNFGDNRSVQEIFSTTLRSMASPDKVVNGKNATFYVNEQNDINVFANKVLESVGAALVKEDVKGDFTITDGYKVKSVSINGKKIVETVTDKEKEIRGTVTQEGNNVKISVPDAAFNPGSNKFDYELVRTETAPPTNEDEEEEPGDDYTPSEVEREVGQLVGKFSVGEYSTTQIGSKDKQTVKVNDLSYCYPSLSKTITDGDASNDQGQIDDPIITYKKAYAANLGTVHEPFEYTVTYRMNNAPLNFKKNPILVDRVNYRLLVQEAYVTDMNGNRLDDFTIRQVQEADQEGNMGTTVIADIPKKPGIKTESVNEGEWGGHKWARYQLHIKARFNDQYPFDVNQKEYIKILQENDGLGVLNQGQIMWNGESNTPDSEGTNVRRSNSVFVVPPTETTITKKVRGASQTVEQGAEHYDLPLRDDEYYYDVKVAWPGLADKFLVEDELVPELEVVKSGAKPHGHDIEVMVNGKPVKALEKFISVSGNKVTMQVNKADITRTLNNTINRANKGNLGPAEIHIQIKAKIRQDANLDRFKDANGVVKIPNDASVTLDNKAPKKSEVVTVTPDEPAIAKKINDTLDDLYIPSWEENRYNYNIKTTLPGNIRDYGTYVIKDVLDERLELQAGQQPSIKGEDAKYFDVAYDAATRTITATMKSDAFGQIAGKSVVELVIPAKIKDGETSAKIPNTATVLYNKQNATGDPKEITTPPVTVTPPPSGPTKKINGNLDDLVIPSAEENAYTYNIKAKLPGNIENYTQWGFKDTLDNRLELQPGQSAHIEGPNADKFTVTYDAATNTVTAEVKAGQFANLTAGTEIELVIPAKVKDGVTDKKIPNQATVYYNNPADGGVPRETPPTPPVTVTPPPTTPDISKTVNDVEHYQLATPEEPFTYKIDTKVPFNATAFKITDELKDVLEFVGTATATVDGHQIAASQITVSGKTLTVTLNEQELKDYQDKPVHVEFQAKIVDGANLEAYRSAEDGTEKVPNTAKFQINDNPKLEKETKPVTVTPPPSTPAIKKTVNDKAADQLATATTPFTYKIDTTVPRNAKAFRVLDTLEHVLQVDGSVTANIDGTEIPSSQITIEDVDVDGKTRQKITVTLTEEQVLKNAEKPVHVQFNAKIKDNADLSAYSSAADPTVKVPNKASFQVDNKPEVESDPVTVTPPPSTPAITKTVNDASHYQLQAAGEEFTYKIDTTIPQNATAFTVTDELKPVLDFGSGDVIATVDGVQTAGEITKNGQTLTVKFTRDEAVKAGKPVHVEFKAIIRANADLTDYRTADDNTEKVPNTAKYIVNDDPNIFKESEPVTVTPPPTTPPITKTVNGAEHAQLNDKAEEFEYVVKTKVPRNITEFKVTDRLEPVLEVKGNVTATLDGKAIAADQIKVEADGDRQVVTVALTQEEVLKSAEKEVVVTFKAAIKADADLSSYTTAEDGTERVPNKASYGVNIPNVPDVESNTVTVTPPPTKPDLKKTVNDAESYQLKADGEEFTYKLDTEMPRNITAMTVTDTLVDELDFGTGDVVATVDGVQTAGEITKTGQTLSVKFTAEEVLKNAGKAIHIEFKAKIRENANLDKYIDKTDGRTKVPNEGSYHINDNPDLKVKSKPVTVTPPPTTPEITKTVNDTTHYDVLTPEEEFTYKVETLVPTNATEFEVTDTIEPVLQFSSTPVEATVDGEAITNVTTVDRLLTVTLSREQVQAKAGKKVSITFKARFKEGVTLEELKPYISQTDGVTRVPNKAAYRIDLSDQPNMRKESEPVTVTPPPTRPDITKKVNDVDDYTLNAENEVFTYTVETSVPENATVFNITDQLDPVLQFEGTPSATVDGTAIDASQITIQDQLLTVNLTPEQAAMAKKPVKLTFQARIRDNADLRNYVENGVIKVPNKATYHINNKPEFDKDSNRVTVTPPPTETTIEKKVDGAHYKKLDAADQVFNYTVDVTVPKNATAFYVSDTLVPELQFDGEATATLDGKDLSADHIVKDDTAGKVTVTLTEEEALNNADKVLHLSFNAKVRPGSDLSGYIDNNVIMVPNTAKYSVNHQPEKDSNTVHITPPPSQPDLDKKVNGKVDEQLATPEAEFTYTIDTVVPTNAATFTITDELKAELEFVGDATAVTATVGGEAITDVQINGQVLTVNLSQDQASKKPGQAVHVEFKAKIRQGANLSAYIVNGEIKVPNTAQYLINNEFKKESSPVTVTPPPSEEKIEKTVNDKQAETLETQESPFTYKIQTVVPANATAFAVSDTLDPVLELAGDVSTVEAKLGDDAIAASQVTFDAATSTLKVELTEAQAINNAKKAVTVTFQAKLKAGLTPAQLAPYIDATDGVTRVPNKARYSVNHRPDVDSNTVTVTPPPSTPDIEKKVNNDFSANLATREESFTYTLETQVPNNAYMFEIGDTLEPVLEFDGTATVELDGKDVTSEASVETVDAKKTVGSEEQDTKRLVVKLTQDQVTKNPGKSVKVTFKAKIKAGASLAAYITNDGVKIPNKANYMINNNPDITKDSNEVPVTPPPTTPDISKKVNGQAHVDLGARDEEFTYTIETTVPENATVFGITDTLVDALEFVGDASAVVATVDGETITNVKIEGQKLSVDLDKQQVLNKFGKAVKVEFKAKIKADADLTPHITADGVKVPNQAGYDINNDPKLHKDTEPVTVTPPPTTPDIEKKVNNKLEELLGKRDEVFTYTLDTTVPDNAIAFTVTDKLDPALEFAGNASSVKATVDNQAITDVKIEGDLLTVNLTQEQAVKLHGKPVHIEFTAKIKADANLNVSPYLTEDGVKVPNKAQYTVNNNPNISKESNIVPVTPPPTTPDIEKKVNGQVHADLAKSDEVFTYTINTTVPENATVFGITDTLVDALEFVGDASSVTATVDGEAITDVKIEGQTLKVNLAKTQVVNKFGKAVTVEFKAKIKADADLTPHITADGVRVPNRASYDIDNNPKIHKDSEPVTVTPPPTTPDIEKKVNNAYEAMLASHDETFTYTIDTTVPMNATAFTVTDTLVDVLEFVDTPTATVDGQAITDVQTSGQTLTVNLSKEQAINLHGKPVNVTFKAKIKAGANLNPYIVGNAGEPGNIKIPNKASYMINNDPNIRKDSNEVPVTPPPTTPDLEKKVNDADSAYLTAKEEVFTYSLDTVVPTAATAFAVLDKLEPVLEFVDKDQVVATLNGQVLDNSHITIMGQTIRVALTQEEVTSNAGKPVHIEFKAKIKEDADLTPYMTGQEDPRVPNKAQYIINNNPDLVKDSNEVPVVPPTKPDEPNITKAVNDQDAYQLKAVNEEFTYTITTAVPTNAHAFNVSDTLEPVLEFVGQAEVSANFAPLADTDYQVVQDGQYLFVQFSKEFVKANANAPIQIKFKAKIRDGADLTLYNTSGTPSVPNKASYMINNDPKLQKDSNIVPVTPPGPPTTPPGQKEIYTESGTTPDADNRLELQSENEVFRYEVKAKQDFIPANSFHKQMKITDVLESVLGVQRASVKIDSEKVDMDQALPELKELKDKLEDNEKKLKKLKGEDAASSSESSSAAPVASEPTVDPALQNARVAELEGQLAAAQATAQEKAQALAGLNEQLAATPEDQAEVRANLQAQVEAASAAQAEANAAVQSLTAQLESARAAAQAVAGDNSVITSQLTPEGQEETPEQIAERVKGFEKLIKELKEQIKEYEDGKDSLDAEKGKKYQAIKDFNEAIENRNKVTGELTDESIAKLGELKVVGNQVTFEITNEYVLKLLEGRNIRLVIYATITDIDRARKEYLADPNNGYVPNKATVEFDHTPEVTNIVYVKPYTPPTPPQTPPTPPTISIPPANPGPELPATGEVTNIGAILAGFLMTLAGGYLTFRKRQDA</sequence>
<dbReference type="GeneID" id="84816924"/>
<feature type="transmembrane region" description="Helical" evidence="7">
    <location>
        <begin position="4143"/>
        <end position="4161"/>
    </location>
</feature>
<feature type="region of interest" description="Disordered" evidence="6">
    <location>
        <begin position="4109"/>
        <end position="4134"/>
    </location>
</feature>
<feature type="compositionally biased region" description="Basic and acidic residues" evidence="6">
    <location>
        <begin position="3268"/>
        <end position="3277"/>
    </location>
</feature>
<dbReference type="eggNOG" id="COG2304">
    <property type="taxonomic scope" value="Bacteria"/>
</dbReference>
<keyword evidence="1" id="KW-0134">Cell wall</keyword>
<dbReference type="Gene3D" id="3.40.50.410">
    <property type="entry name" value="von Willebrand factor, type A domain"/>
    <property type="match status" value="1"/>
</dbReference>
<evidence type="ECO:0000259" key="8">
    <source>
        <dbReference type="PROSITE" id="PS50234"/>
    </source>
</evidence>
<accession>W1Q3L6</accession>
<dbReference type="EMBL" id="ACIN03000005">
    <property type="protein sequence ID" value="ESK65778.1"/>
    <property type="molecule type" value="Genomic_DNA"/>
</dbReference>
<evidence type="ECO:0000256" key="1">
    <source>
        <dbReference type="ARBA" id="ARBA00022512"/>
    </source>
</evidence>
<evidence type="ECO:0000256" key="2">
    <source>
        <dbReference type="ARBA" id="ARBA00022525"/>
    </source>
</evidence>
<dbReference type="OrthoDB" id="2203145at2"/>
<name>W1Q3L6_ABIDE</name>
<evidence type="ECO:0000256" key="6">
    <source>
        <dbReference type="SAM" id="MobiDB-lite"/>
    </source>
</evidence>
<dbReference type="STRING" id="592010.GCWU000182_000843"/>
<dbReference type="Pfam" id="PF00746">
    <property type="entry name" value="Gram_pos_anchor"/>
    <property type="match status" value="1"/>
</dbReference>
<feature type="region of interest" description="Disordered" evidence="6">
    <location>
        <begin position="2670"/>
        <end position="2690"/>
    </location>
</feature>
<keyword evidence="2" id="KW-0964">Secreted</keyword>
<dbReference type="InterPro" id="IPR036465">
    <property type="entry name" value="vWFA_dom_sf"/>
</dbReference>
<dbReference type="InterPro" id="IPR002035">
    <property type="entry name" value="VWF_A"/>
</dbReference>
<feature type="compositionally biased region" description="Acidic residues" evidence="6">
    <location>
        <begin position="482"/>
        <end position="491"/>
    </location>
</feature>
<comment type="caution">
    <text evidence="9">The sequence shown here is derived from an EMBL/GenBank/DDBJ whole genome shotgun (WGS) entry which is preliminary data.</text>
</comment>
<dbReference type="SUPFAM" id="SSF53300">
    <property type="entry name" value="vWA-like"/>
    <property type="match status" value="1"/>
</dbReference>
<dbReference type="eggNOG" id="COG4932">
    <property type="taxonomic scope" value="Bacteria"/>
</dbReference>
<keyword evidence="7" id="KW-0812">Transmembrane</keyword>
<evidence type="ECO:0000256" key="3">
    <source>
        <dbReference type="ARBA" id="ARBA00022729"/>
    </source>
</evidence>
<feature type="coiled-coil region" evidence="5">
    <location>
        <begin position="3970"/>
        <end position="3997"/>
    </location>
</feature>
<gene>
    <name evidence="9" type="ORF">GCWU000182_000843</name>
</gene>
<feature type="region of interest" description="Disordered" evidence="6">
    <location>
        <begin position="3267"/>
        <end position="3287"/>
    </location>
</feature>
<reference evidence="9" key="1">
    <citation type="submission" date="2013-06" db="EMBL/GenBank/DDBJ databases">
        <authorList>
            <person name="Weinstock G."/>
            <person name="Sodergren E."/>
            <person name="Clifton S."/>
            <person name="Fulton L."/>
            <person name="Fulton B."/>
            <person name="Courtney L."/>
            <person name="Fronick C."/>
            <person name="Harrison M."/>
            <person name="Strong C."/>
            <person name="Farmer C."/>
            <person name="Delahaunty K."/>
            <person name="Markovic C."/>
            <person name="Hall O."/>
            <person name="Minx P."/>
            <person name="Tomlinson C."/>
            <person name="Mitreva M."/>
            <person name="Nelson J."/>
            <person name="Hou S."/>
            <person name="Wollam A."/>
            <person name="Pepin K.H."/>
            <person name="Johnson M."/>
            <person name="Bhonagiri V."/>
            <person name="Nash W.E."/>
            <person name="Warren W."/>
            <person name="Chinwalla A."/>
            <person name="Mardis E.R."/>
            <person name="Wilson R.K."/>
        </authorList>
    </citation>
    <scope>NUCLEOTIDE SEQUENCE [LARGE SCALE GENOMIC DNA]</scope>
    <source>
        <strain evidence="9">ATCC 49176</strain>
    </source>
</reference>
<feature type="compositionally biased region" description="Basic and acidic residues" evidence="6">
    <location>
        <begin position="2974"/>
        <end position="2983"/>
    </location>
</feature>
<feature type="compositionally biased region" description="Pro residues" evidence="6">
    <location>
        <begin position="4109"/>
        <end position="4133"/>
    </location>
</feature>
<keyword evidence="5" id="KW-0175">Coiled coil</keyword>
<keyword evidence="7" id="KW-1133">Transmembrane helix</keyword>
<feature type="region of interest" description="Disordered" evidence="6">
    <location>
        <begin position="1040"/>
        <end position="1068"/>
    </location>
</feature>
<dbReference type="NCBIfam" id="TIGR01167">
    <property type="entry name" value="LPXTG_anchor"/>
    <property type="match status" value="1"/>
</dbReference>
<keyword evidence="4" id="KW-0572">Peptidoglycan-anchor</keyword>
<evidence type="ECO:0000313" key="9">
    <source>
        <dbReference type="EMBL" id="ESK65778.1"/>
    </source>
</evidence>
<dbReference type="NCBIfam" id="TIGR04226">
    <property type="entry name" value="RrgB_K2N_iso_D2"/>
    <property type="match status" value="20"/>
</dbReference>
<keyword evidence="10" id="KW-1185">Reference proteome</keyword>
<dbReference type="InterPro" id="IPR019931">
    <property type="entry name" value="LPXTG_anchor"/>
</dbReference>
<dbReference type="InterPro" id="IPR026466">
    <property type="entry name" value="Fim_isopep_form_D2_dom"/>
</dbReference>
<proteinExistence type="predicted"/>
<feature type="compositionally biased region" description="Pro residues" evidence="6">
    <location>
        <begin position="1193"/>
        <end position="1208"/>
    </location>
</feature>
<protein>
    <recommendedName>
        <fullName evidence="8">VWFA domain-containing protein</fullName>
    </recommendedName>
</protein>
<feature type="coiled-coil region" evidence="5">
    <location>
        <begin position="3866"/>
        <end position="3939"/>
    </location>
</feature>
<feature type="region of interest" description="Disordered" evidence="6">
    <location>
        <begin position="2974"/>
        <end position="2994"/>
    </location>
</feature>
<feature type="domain" description="VWFA" evidence="8">
    <location>
        <begin position="79"/>
        <end position="395"/>
    </location>
</feature>
<dbReference type="PROSITE" id="PS50234">
    <property type="entry name" value="VWFA"/>
    <property type="match status" value="1"/>
</dbReference>
<feature type="compositionally biased region" description="Low complexity" evidence="6">
    <location>
        <begin position="3839"/>
        <end position="3855"/>
    </location>
</feature>
<keyword evidence="7" id="KW-0472">Membrane</keyword>
<dbReference type="Gene3D" id="2.60.40.740">
    <property type="match status" value="21"/>
</dbReference>
<feature type="region of interest" description="Disordered" evidence="6">
    <location>
        <begin position="476"/>
        <end position="496"/>
    </location>
</feature>
<evidence type="ECO:0000313" key="10">
    <source>
        <dbReference type="Proteomes" id="UP000019050"/>
    </source>
</evidence>
<feature type="region of interest" description="Disordered" evidence="6">
    <location>
        <begin position="2373"/>
        <end position="2395"/>
    </location>
</feature>
<keyword evidence="3" id="KW-0732">Signal</keyword>
<evidence type="ECO:0000256" key="5">
    <source>
        <dbReference type="SAM" id="Coils"/>
    </source>
</evidence>
<dbReference type="HOGENOM" id="CLU_223925_0_0_9"/>
<feature type="region of interest" description="Disordered" evidence="6">
    <location>
        <begin position="1181"/>
        <end position="1210"/>
    </location>
</feature>
<feature type="region of interest" description="Disordered" evidence="6">
    <location>
        <begin position="1919"/>
        <end position="1954"/>
    </location>
</feature>